<accession>A0A561E9V8</accession>
<evidence type="ECO:0000256" key="6">
    <source>
        <dbReference type="ARBA" id="ARBA00023306"/>
    </source>
</evidence>
<evidence type="ECO:0000256" key="1">
    <source>
        <dbReference type="ARBA" id="ARBA00004496"/>
    </source>
</evidence>
<evidence type="ECO:0000313" key="9">
    <source>
        <dbReference type="Proteomes" id="UP000318297"/>
    </source>
</evidence>
<evidence type="ECO:0000256" key="4">
    <source>
        <dbReference type="ARBA" id="ARBA00022618"/>
    </source>
</evidence>
<evidence type="ECO:0000256" key="3">
    <source>
        <dbReference type="ARBA" id="ARBA00022490"/>
    </source>
</evidence>
<protein>
    <recommendedName>
        <fullName evidence="2">Cell wall synthesis protein Wag31</fullName>
    </recommendedName>
    <alternativeName>
        <fullName evidence="7">Antigen 84</fullName>
    </alternativeName>
</protein>
<dbReference type="AlphaFoldDB" id="A0A561E9V8"/>
<keyword evidence="4" id="KW-0132">Cell division</keyword>
<evidence type="ECO:0000256" key="2">
    <source>
        <dbReference type="ARBA" id="ARBA00018787"/>
    </source>
</evidence>
<dbReference type="EMBL" id="VIVQ01000001">
    <property type="protein sequence ID" value="TWE12404.1"/>
    <property type="molecule type" value="Genomic_DNA"/>
</dbReference>
<evidence type="ECO:0000256" key="7">
    <source>
        <dbReference type="ARBA" id="ARBA00031737"/>
    </source>
</evidence>
<keyword evidence="6" id="KW-0131">Cell cycle</keyword>
<comment type="subcellular location">
    <subcellularLocation>
        <location evidence="1">Cytoplasm</location>
    </subcellularLocation>
</comment>
<dbReference type="GO" id="GO:0051301">
    <property type="term" value="P:cell division"/>
    <property type="evidence" value="ECO:0007669"/>
    <property type="project" value="UniProtKB-KW"/>
</dbReference>
<dbReference type="Proteomes" id="UP000318297">
    <property type="component" value="Unassembled WGS sequence"/>
</dbReference>
<keyword evidence="5" id="KW-0175">Coiled coil</keyword>
<proteinExistence type="predicted"/>
<dbReference type="InterPro" id="IPR019933">
    <property type="entry name" value="DivIVA_domain"/>
</dbReference>
<name>A0A561E9V8_9MICO</name>
<organism evidence="8 9">
    <name type="scientific">Rudaeicoccus suwonensis</name>
    <dbReference type="NCBI Taxonomy" id="657409"/>
    <lineage>
        <taxon>Bacteria</taxon>
        <taxon>Bacillati</taxon>
        <taxon>Actinomycetota</taxon>
        <taxon>Actinomycetes</taxon>
        <taxon>Micrococcales</taxon>
        <taxon>Dermacoccaceae</taxon>
        <taxon>Rudaeicoccus</taxon>
    </lineage>
</organism>
<dbReference type="Pfam" id="PF05103">
    <property type="entry name" value="DivIVA"/>
    <property type="match status" value="1"/>
</dbReference>
<sequence>MTPDDVVRTEFGSGGRRGYDPREVDDFLDEVVHRMRGGK</sequence>
<keyword evidence="9" id="KW-1185">Reference proteome</keyword>
<reference evidence="8 9" key="1">
    <citation type="submission" date="2019-06" db="EMBL/GenBank/DDBJ databases">
        <title>Sequencing the genomes of 1000 actinobacteria strains.</title>
        <authorList>
            <person name="Klenk H.-P."/>
        </authorList>
    </citation>
    <scope>NUCLEOTIDE SEQUENCE [LARGE SCALE GENOMIC DNA]</scope>
    <source>
        <strain evidence="8 9">DSM 19560</strain>
    </source>
</reference>
<dbReference type="InterPro" id="IPR007793">
    <property type="entry name" value="DivIVA_fam"/>
</dbReference>
<gene>
    <name evidence="8" type="ORF">BKA23_1210</name>
</gene>
<dbReference type="NCBIfam" id="TIGR03544">
    <property type="entry name" value="DivI1A_domain"/>
    <property type="match status" value="1"/>
</dbReference>
<evidence type="ECO:0000313" key="8">
    <source>
        <dbReference type="EMBL" id="TWE12404.1"/>
    </source>
</evidence>
<dbReference type="OrthoDB" id="9815492at2"/>
<comment type="caution">
    <text evidence="8">The sequence shown here is derived from an EMBL/GenBank/DDBJ whole genome shotgun (WGS) entry which is preliminary data.</text>
</comment>
<keyword evidence="3" id="KW-0963">Cytoplasm</keyword>
<dbReference type="RefSeq" id="WP_145226391.1">
    <property type="nucleotide sequence ID" value="NZ_VIVQ01000001.1"/>
</dbReference>
<dbReference type="GO" id="GO:0005737">
    <property type="term" value="C:cytoplasm"/>
    <property type="evidence" value="ECO:0007669"/>
    <property type="project" value="UniProtKB-SubCell"/>
</dbReference>
<evidence type="ECO:0000256" key="5">
    <source>
        <dbReference type="ARBA" id="ARBA00023054"/>
    </source>
</evidence>
<dbReference type="Gene3D" id="6.10.250.660">
    <property type="match status" value="1"/>
</dbReference>